<proteinExistence type="inferred from homology"/>
<keyword evidence="5 6" id="KW-0539">Nucleus</keyword>
<dbReference type="InterPro" id="IPR017423">
    <property type="entry name" value="TRM6"/>
</dbReference>
<dbReference type="PANTHER" id="PTHR12945">
    <property type="entry name" value="TRANSLATION INITIATION FACTOR EIF3-RELATED"/>
    <property type="match status" value="1"/>
</dbReference>
<evidence type="ECO:0000256" key="3">
    <source>
        <dbReference type="ARBA" id="ARBA00021704"/>
    </source>
</evidence>
<dbReference type="PIRSF" id="PIRSF038170">
    <property type="entry name" value="tRNA_m1A_mtfrase"/>
    <property type="match status" value="1"/>
</dbReference>
<comment type="similarity">
    <text evidence="2 6">Belongs to the TRM6/GCD10 family.</text>
</comment>
<keyword evidence="4 6" id="KW-0819">tRNA processing</keyword>
<dbReference type="GO" id="GO:0031515">
    <property type="term" value="C:tRNA (m1A) methyltransferase complex"/>
    <property type="evidence" value="ECO:0007669"/>
    <property type="project" value="UniProtKB-UniRule"/>
</dbReference>
<gene>
    <name evidence="7" type="ORF">LAME_0D05798G</name>
</gene>
<sequence>MNAVTHISFNTHVLVRLPSNNLKICELKPDSDISLGKFGAFKTNDIIGFPFGTTFEIHYDNAVDDNVAGTGSDSTSRSSKNKFKIPVGTISVIESGVASRSGSDEEFTPQPELQLIGNSDSNKNLINVGNSIQKLTTEEIELLKQQSASGEDIINKMIEAHGSFHQKTVYSQEKYLKRKKQKFAKRFTVEYLSSSGLLQYLLDKGDVTRALDMSEESLGMILNLANIRSNGTYLCVDETGGLLVYALLERMFGGSNDNEAAGKIIVVHENEHANLDLLKFSNYTEEFMQKHIKTVSILDYFEPPTLSEVQEAFTPLSDDQLKAMKSNKKGAYYRRLKWYTGQLDIIDWATKLQYDGLVVASTLHLPTFIPRLGQRVHGSRPIVCYSQFKESVLELSHALYSDLRYLAPTIVETRCRPFQTIRGRLHPLMTMRGGGGYLMWCHKVIPTDPSEVKAPLPLVSANPEATVTEAKKQKIE</sequence>
<evidence type="ECO:0000256" key="6">
    <source>
        <dbReference type="PIRNR" id="PIRNR038170"/>
    </source>
</evidence>
<comment type="function">
    <text evidence="6">Substrate-binding subunit of tRNA (adenine-N1-)-methyltransferase, which catalyzes the formation of N1-methyladenine at position 58 (m1A58) in initiator methionyl-tRNA.</text>
</comment>
<dbReference type="Proteomes" id="UP000191144">
    <property type="component" value="Chromosome D"/>
</dbReference>
<name>A0A1G4J8S3_9SACH</name>
<evidence type="ECO:0000256" key="1">
    <source>
        <dbReference type="ARBA" id="ARBA00004123"/>
    </source>
</evidence>
<dbReference type="Pfam" id="PF04189">
    <property type="entry name" value="Gcd10p"/>
    <property type="match status" value="1"/>
</dbReference>
<dbReference type="EMBL" id="LT598482">
    <property type="protein sequence ID" value="SCU86358.1"/>
    <property type="molecule type" value="Genomic_DNA"/>
</dbReference>
<comment type="subunit">
    <text evidence="6">Heterotetramer.</text>
</comment>
<protein>
    <recommendedName>
        <fullName evidence="3 6">tRNA (adenine(58)-N(1))-methyltransferase non-catalytic subunit TRM6</fullName>
    </recommendedName>
</protein>
<accession>A0A1G4J8S3</accession>
<dbReference type="AlphaFoldDB" id="A0A1G4J8S3"/>
<dbReference type="GO" id="GO:0005634">
    <property type="term" value="C:nucleus"/>
    <property type="evidence" value="ECO:0007669"/>
    <property type="project" value="UniProtKB-SubCell"/>
</dbReference>
<comment type="subcellular location">
    <subcellularLocation>
        <location evidence="1 6">Nucleus</location>
    </subcellularLocation>
</comment>
<dbReference type="OrthoDB" id="10254665at2759"/>
<evidence type="ECO:0000256" key="2">
    <source>
        <dbReference type="ARBA" id="ARBA00008320"/>
    </source>
</evidence>
<dbReference type="PANTHER" id="PTHR12945:SF0">
    <property type="entry name" value="TRNA (ADENINE(58)-N(1))-METHYLTRANSFERASE NON-CATALYTIC SUBUNIT TRM6"/>
    <property type="match status" value="1"/>
</dbReference>
<evidence type="ECO:0000313" key="7">
    <source>
        <dbReference type="EMBL" id="SCU86358.1"/>
    </source>
</evidence>
<evidence type="ECO:0000256" key="4">
    <source>
        <dbReference type="ARBA" id="ARBA00022694"/>
    </source>
</evidence>
<evidence type="ECO:0000256" key="5">
    <source>
        <dbReference type="ARBA" id="ARBA00023242"/>
    </source>
</evidence>
<evidence type="ECO:0000313" key="8">
    <source>
        <dbReference type="Proteomes" id="UP000191144"/>
    </source>
</evidence>
<reference evidence="8" key="1">
    <citation type="submission" date="2016-03" db="EMBL/GenBank/DDBJ databases">
        <authorList>
            <person name="Devillers Hugo."/>
        </authorList>
    </citation>
    <scope>NUCLEOTIDE SEQUENCE [LARGE SCALE GENOMIC DNA]</scope>
</reference>
<dbReference type="GO" id="GO:0030488">
    <property type="term" value="P:tRNA methylation"/>
    <property type="evidence" value="ECO:0007669"/>
    <property type="project" value="InterPro"/>
</dbReference>
<keyword evidence="8" id="KW-1185">Reference proteome</keyword>
<organism evidence="7 8">
    <name type="scientific">Lachancea meyersii CBS 8951</name>
    <dbReference type="NCBI Taxonomy" id="1266667"/>
    <lineage>
        <taxon>Eukaryota</taxon>
        <taxon>Fungi</taxon>
        <taxon>Dikarya</taxon>
        <taxon>Ascomycota</taxon>
        <taxon>Saccharomycotina</taxon>
        <taxon>Saccharomycetes</taxon>
        <taxon>Saccharomycetales</taxon>
        <taxon>Saccharomycetaceae</taxon>
        <taxon>Lachancea</taxon>
    </lineage>
</organism>